<name>A0A2K0W454_GIBNY</name>
<dbReference type="EMBL" id="MTQA01000132">
    <property type="protein sequence ID" value="PNP77055.1"/>
    <property type="molecule type" value="Genomic_DNA"/>
</dbReference>
<dbReference type="InterPro" id="IPR002403">
    <property type="entry name" value="Cyt_P450_E_grp-IV"/>
</dbReference>
<keyword evidence="8" id="KW-0503">Monooxygenase</keyword>
<evidence type="ECO:0000256" key="4">
    <source>
        <dbReference type="ARBA" id="ARBA00022617"/>
    </source>
</evidence>
<evidence type="ECO:0000256" key="8">
    <source>
        <dbReference type="ARBA" id="ARBA00023033"/>
    </source>
</evidence>
<keyword evidence="11" id="KW-1133">Transmembrane helix</keyword>
<dbReference type="Gene3D" id="1.10.630.10">
    <property type="entry name" value="Cytochrome P450"/>
    <property type="match status" value="1"/>
</dbReference>
<dbReference type="PANTHER" id="PTHR46206:SF1">
    <property type="entry name" value="P450, PUTATIVE (EUROFUNG)-RELATED"/>
    <property type="match status" value="1"/>
</dbReference>
<proteinExistence type="inferred from homology"/>
<dbReference type="Pfam" id="PF00067">
    <property type="entry name" value="p450"/>
    <property type="match status" value="1"/>
</dbReference>
<protein>
    <recommendedName>
        <fullName evidence="14">Cytochrome P450</fullName>
    </recommendedName>
</protein>
<evidence type="ECO:0000256" key="10">
    <source>
        <dbReference type="PIRSR" id="PIRSR602403-1"/>
    </source>
</evidence>
<dbReference type="AlphaFoldDB" id="A0A2K0W454"/>
<evidence type="ECO:0000256" key="2">
    <source>
        <dbReference type="ARBA" id="ARBA00004972"/>
    </source>
</evidence>
<evidence type="ECO:0000256" key="6">
    <source>
        <dbReference type="ARBA" id="ARBA00023002"/>
    </source>
</evidence>
<sequence>MAVDLATTVQAFLPRIVVYTIIGTTAAWLLHLMQPAFQAALSKDYQKFNWAGDKKGVATFMKASYEVALKSREYFKETHRKILEAGHGGIQLVPIPHCSTGFMLMVPKQLLNEYVKQPENDISLKRYTLQALVPDYTTLGPHIVIHPVYRNVVHKELYQKVADKMPMVNEEMKAALDDNIASKLDSDGVVQINMWDTASAILSRSANRIISGQPLCDNKEYRDATAEYAATFFASALYARFIPPFLRPLLLPYMCRPLMRCIETAAKHATPVLKERMAIIDAAEEKDIEPDLPVSFKIYPLFLTAADIPQNDMLSAIILAAKKDPNGPSEYEPMVIVARMMVLNFVQSYTNLVTMTNLVYDLISLPAGDYEAMISDLRAEISQEMAKGDAFSHEFFQRLTLMDSLIRESIRYNPIGETGIERAVGKQGGFTFSNGIHVPQGAILAAPIKAYQRDERTYPGGFNPRRSMEDPEHPKMTDISPDFLNFGLGRGACPGRFFTSNLLKLTLTHLLMDYDFERLDKRPENVRKVTIDEPCGRFLITLKKRNHA</sequence>
<dbReference type="CDD" id="cd11041">
    <property type="entry name" value="CYP503A1-like"/>
    <property type="match status" value="1"/>
</dbReference>
<feature type="transmembrane region" description="Helical" evidence="11">
    <location>
        <begin position="12"/>
        <end position="33"/>
    </location>
</feature>
<comment type="cofactor">
    <cofactor evidence="1 10">
        <name>heme</name>
        <dbReference type="ChEBI" id="CHEBI:30413"/>
    </cofactor>
</comment>
<dbReference type="PANTHER" id="PTHR46206">
    <property type="entry name" value="CYTOCHROME P450"/>
    <property type="match status" value="1"/>
</dbReference>
<evidence type="ECO:0000256" key="9">
    <source>
        <dbReference type="ARBA" id="ARBA00037909"/>
    </source>
</evidence>
<evidence type="ECO:0008006" key="14">
    <source>
        <dbReference type="Google" id="ProtNLM"/>
    </source>
</evidence>
<keyword evidence="11" id="KW-0472">Membrane</keyword>
<dbReference type="GO" id="GO:0004497">
    <property type="term" value="F:monooxygenase activity"/>
    <property type="evidence" value="ECO:0007669"/>
    <property type="project" value="UniProtKB-KW"/>
</dbReference>
<dbReference type="GO" id="GO:0020037">
    <property type="term" value="F:heme binding"/>
    <property type="evidence" value="ECO:0007669"/>
    <property type="project" value="InterPro"/>
</dbReference>
<keyword evidence="4 10" id="KW-0349">Heme</keyword>
<evidence type="ECO:0000256" key="5">
    <source>
        <dbReference type="ARBA" id="ARBA00022723"/>
    </source>
</evidence>
<keyword evidence="13" id="KW-1185">Reference proteome</keyword>
<reference evidence="12 13" key="1">
    <citation type="submission" date="2017-06" db="EMBL/GenBank/DDBJ databases">
        <title>Genome of Fusarium nygamai isolate CS10214.</title>
        <authorList>
            <person name="Gardiner D.M."/>
            <person name="Obanor F."/>
            <person name="Kazan K."/>
        </authorList>
    </citation>
    <scope>NUCLEOTIDE SEQUENCE [LARGE SCALE GENOMIC DNA]</scope>
    <source>
        <strain evidence="12 13">CS10214</strain>
    </source>
</reference>
<comment type="similarity">
    <text evidence="3">Belongs to the cytochrome P450 family.</text>
</comment>
<dbReference type="PRINTS" id="PR00465">
    <property type="entry name" value="EP450IV"/>
</dbReference>
<evidence type="ECO:0000256" key="7">
    <source>
        <dbReference type="ARBA" id="ARBA00023004"/>
    </source>
</evidence>
<evidence type="ECO:0000313" key="13">
    <source>
        <dbReference type="Proteomes" id="UP000236664"/>
    </source>
</evidence>
<gene>
    <name evidence="12" type="ORF">FNYG_09668</name>
</gene>
<organism evidence="12 13">
    <name type="scientific">Gibberella nygamai</name>
    <name type="common">Bean root rot disease fungus</name>
    <name type="synonym">Fusarium nygamai</name>
    <dbReference type="NCBI Taxonomy" id="42673"/>
    <lineage>
        <taxon>Eukaryota</taxon>
        <taxon>Fungi</taxon>
        <taxon>Dikarya</taxon>
        <taxon>Ascomycota</taxon>
        <taxon>Pezizomycotina</taxon>
        <taxon>Sordariomycetes</taxon>
        <taxon>Hypocreomycetidae</taxon>
        <taxon>Hypocreales</taxon>
        <taxon>Nectriaceae</taxon>
        <taxon>Fusarium</taxon>
        <taxon>Fusarium fujikuroi species complex</taxon>
    </lineage>
</organism>
<comment type="caution">
    <text evidence="12">The sequence shown here is derived from an EMBL/GenBank/DDBJ whole genome shotgun (WGS) entry which is preliminary data.</text>
</comment>
<accession>A0A2K0W454</accession>
<keyword evidence="7 10" id="KW-0408">Iron</keyword>
<comment type="pathway">
    <text evidence="2">Hormone biosynthesis.</text>
</comment>
<dbReference type="InterPro" id="IPR036396">
    <property type="entry name" value="Cyt_P450_sf"/>
</dbReference>
<evidence type="ECO:0000256" key="1">
    <source>
        <dbReference type="ARBA" id="ARBA00001971"/>
    </source>
</evidence>
<dbReference type="GO" id="GO:0005506">
    <property type="term" value="F:iron ion binding"/>
    <property type="evidence" value="ECO:0007669"/>
    <property type="project" value="InterPro"/>
</dbReference>
<evidence type="ECO:0000256" key="11">
    <source>
        <dbReference type="SAM" id="Phobius"/>
    </source>
</evidence>
<dbReference type="SUPFAM" id="SSF48264">
    <property type="entry name" value="Cytochrome P450"/>
    <property type="match status" value="1"/>
</dbReference>
<dbReference type="GO" id="GO:0016705">
    <property type="term" value="F:oxidoreductase activity, acting on paired donors, with incorporation or reduction of molecular oxygen"/>
    <property type="evidence" value="ECO:0007669"/>
    <property type="project" value="InterPro"/>
</dbReference>
<keyword evidence="6" id="KW-0560">Oxidoreductase</keyword>
<keyword evidence="5 10" id="KW-0479">Metal-binding</keyword>
<comment type="pathway">
    <text evidence="9">Plant hormone biosynthesis; gibberellin biosynthesis.</text>
</comment>
<evidence type="ECO:0000313" key="12">
    <source>
        <dbReference type="EMBL" id="PNP77055.1"/>
    </source>
</evidence>
<dbReference type="InterPro" id="IPR001128">
    <property type="entry name" value="Cyt_P450"/>
</dbReference>
<dbReference type="OrthoDB" id="1844152at2759"/>
<dbReference type="Proteomes" id="UP000236664">
    <property type="component" value="Unassembled WGS sequence"/>
</dbReference>
<keyword evidence="11" id="KW-0812">Transmembrane</keyword>
<dbReference type="STRING" id="42673.A0A2K0W454"/>
<evidence type="ECO:0000256" key="3">
    <source>
        <dbReference type="ARBA" id="ARBA00010617"/>
    </source>
</evidence>
<feature type="binding site" description="axial binding residue" evidence="10">
    <location>
        <position position="493"/>
    </location>
    <ligand>
        <name>heme</name>
        <dbReference type="ChEBI" id="CHEBI:30413"/>
    </ligand>
    <ligandPart>
        <name>Fe</name>
        <dbReference type="ChEBI" id="CHEBI:18248"/>
    </ligandPart>
</feature>